<evidence type="ECO:0000256" key="10">
    <source>
        <dbReference type="RuleBase" id="RU361228"/>
    </source>
</evidence>
<dbReference type="Gene3D" id="3.90.176.10">
    <property type="entry name" value="Toxin ADP-ribosyltransferase, Chain A, domain 1"/>
    <property type="match status" value="1"/>
</dbReference>
<dbReference type="PANTHER" id="PTHR10339:SF25">
    <property type="entry name" value="SECRETED EXOENZYME S"/>
    <property type="match status" value="1"/>
</dbReference>
<dbReference type="InterPro" id="IPR000768">
    <property type="entry name" value="ART"/>
</dbReference>
<dbReference type="InterPro" id="IPR050999">
    <property type="entry name" value="ADP-ribosyltransferase_ARG"/>
</dbReference>
<evidence type="ECO:0000256" key="4">
    <source>
        <dbReference type="ARBA" id="ARBA00022656"/>
    </source>
</evidence>
<dbReference type="Proteomes" id="UP000663844">
    <property type="component" value="Unassembled WGS sequence"/>
</dbReference>
<organism evidence="12 13">
    <name type="scientific">Adineta steineri</name>
    <dbReference type="NCBI Taxonomy" id="433720"/>
    <lineage>
        <taxon>Eukaryota</taxon>
        <taxon>Metazoa</taxon>
        <taxon>Spiralia</taxon>
        <taxon>Gnathifera</taxon>
        <taxon>Rotifera</taxon>
        <taxon>Eurotatoria</taxon>
        <taxon>Bdelloidea</taxon>
        <taxon>Adinetida</taxon>
        <taxon>Adinetidae</taxon>
        <taxon>Adineta</taxon>
    </lineage>
</organism>
<reference evidence="12" key="1">
    <citation type="submission" date="2021-02" db="EMBL/GenBank/DDBJ databases">
        <authorList>
            <person name="Nowell W R."/>
        </authorList>
    </citation>
    <scope>NUCLEOTIDE SEQUENCE</scope>
</reference>
<evidence type="ECO:0000256" key="3">
    <source>
        <dbReference type="ARBA" id="ARBA00022525"/>
    </source>
</evidence>
<protein>
    <recommendedName>
        <fullName evidence="10">NAD(P)(+)--arginine ADP-ribosyltransferase</fullName>
        <ecNumber evidence="10">2.4.2.31</ecNumber>
    </recommendedName>
    <alternativeName>
        <fullName evidence="10">Mono(ADP-ribosyl)transferase</fullName>
    </alternativeName>
</protein>
<dbReference type="GO" id="GO:0005576">
    <property type="term" value="C:extracellular region"/>
    <property type="evidence" value="ECO:0007669"/>
    <property type="project" value="UniProtKB-SubCell"/>
</dbReference>
<keyword evidence="3" id="KW-0964">Secreted</keyword>
<dbReference type="EC" id="2.4.2.31" evidence="10"/>
<dbReference type="SUPFAM" id="SSF56399">
    <property type="entry name" value="ADP-ribosylation"/>
    <property type="match status" value="1"/>
</dbReference>
<evidence type="ECO:0000256" key="9">
    <source>
        <dbReference type="ARBA" id="ARBA00047597"/>
    </source>
</evidence>
<dbReference type="EMBL" id="CAJNOG010000939">
    <property type="protein sequence ID" value="CAF1385840.1"/>
    <property type="molecule type" value="Genomic_DNA"/>
</dbReference>
<keyword evidence="7" id="KW-0548">Nucleotidyltransferase</keyword>
<comment type="subcellular location">
    <subcellularLocation>
        <location evidence="1">Secreted</location>
    </subcellularLocation>
</comment>
<dbReference type="Proteomes" id="UP000663845">
    <property type="component" value="Unassembled WGS sequence"/>
</dbReference>
<comment type="caution">
    <text evidence="12">The sequence shown here is derived from an EMBL/GenBank/DDBJ whole genome shotgun (WGS) entry which is preliminary data.</text>
</comment>
<keyword evidence="10" id="KW-0520">NAD</keyword>
<dbReference type="EMBL" id="CAJOAZ010001943">
    <property type="protein sequence ID" value="CAF3875797.1"/>
    <property type="molecule type" value="Genomic_DNA"/>
</dbReference>
<comment type="similarity">
    <text evidence="2 10">Belongs to the Arg-specific ADP-ribosyltransferase family.</text>
</comment>
<keyword evidence="5 10" id="KW-0328">Glycosyltransferase</keyword>
<dbReference type="PANTHER" id="PTHR10339">
    <property type="entry name" value="ADP-RIBOSYLTRANSFERASE"/>
    <property type="match status" value="1"/>
</dbReference>
<evidence type="ECO:0000313" key="11">
    <source>
        <dbReference type="EMBL" id="CAF1385840.1"/>
    </source>
</evidence>
<keyword evidence="6 10" id="KW-0808">Transferase</keyword>
<evidence type="ECO:0000256" key="2">
    <source>
        <dbReference type="ARBA" id="ARBA00009558"/>
    </source>
</evidence>
<evidence type="ECO:0000256" key="5">
    <source>
        <dbReference type="ARBA" id="ARBA00022676"/>
    </source>
</evidence>
<evidence type="ECO:0000313" key="13">
    <source>
        <dbReference type="Proteomes" id="UP000663844"/>
    </source>
</evidence>
<gene>
    <name evidence="11" type="ORF">JYZ213_LOCUS36923</name>
    <name evidence="12" type="ORF">OXD698_LOCUS22617</name>
</gene>
<name>A0A819FWP4_9BILA</name>
<keyword evidence="4" id="KW-0800">Toxin</keyword>
<evidence type="ECO:0000256" key="6">
    <source>
        <dbReference type="ARBA" id="ARBA00022679"/>
    </source>
</evidence>
<evidence type="ECO:0000256" key="1">
    <source>
        <dbReference type="ARBA" id="ARBA00004613"/>
    </source>
</evidence>
<evidence type="ECO:0000256" key="7">
    <source>
        <dbReference type="ARBA" id="ARBA00022695"/>
    </source>
</evidence>
<dbReference type="GO" id="GO:0003950">
    <property type="term" value="F:NAD+ poly-ADP-ribosyltransferase activity"/>
    <property type="evidence" value="ECO:0007669"/>
    <property type="project" value="TreeGrafter"/>
</dbReference>
<evidence type="ECO:0000256" key="8">
    <source>
        <dbReference type="ARBA" id="ARBA00023026"/>
    </source>
</evidence>
<proteinExistence type="inferred from homology"/>
<dbReference type="GO" id="GO:0090729">
    <property type="term" value="F:toxin activity"/>
    <property type="evidence" value="ECO:0007669"/>
    <property type="project" value="UniProtKB-KW"/>
</dbReference>
<dbReference type="AlphaFoldDB" id="A0A819FWP4"/>
<accession>A0A819FWP4</accession>
<keyword evidence="10" id="KW-0521">NADP</keyword>
<dbReference type="PROSITE" id="PS51996">
    <property type="entry name" value="TR_MART"/>
    <property type="match status" value="1"/>
</dbReference>
<sequence length="224" mass="25602">MAFTRSGRFVDSYISKLQHDDWNPISGYKDRNVKSLEEAVESIVPFVDRVMQYAEEAKQKCKKNTKLTINESAAIYLYTMDTSFYPKLNEALRGENPPALMPWFDFLKLFITALVKLPELSSRPTTVWRGVANISGSDYYETDIFTWWSLISCSLDASVGAAFTGEKGVLFCINTINGKDISAYAYSPAYNEEKEIILMPGTRLRVKSKTFDINDFHVVHLEEW</sequence>
<keyword evidence="8" id="KW-0843">Virulence</keyword>
<evidence type="ECO:0000313" key="12">
    <source>
        <dbReference type="EMBL" id="CAF3875797.1"/>
    </source>
</evidence>
<dbReference type="GO" id="GO:0016779">
    <property type="term" value="F:nucleotidyltransferase activity"/>
    <property type="evidence" value="ECO:0007669"/>
    <property type="project" value="UniProtKB-KW"/>
</dbReference>
<comment type="catalytic activity">
    <reaction evidence="9 10">
        <text>L-arginyl-[protein] + NAD(+) = N(omega)-(ADP-D-ribosyl)-L-arginyl-[protein] + nicotinamide + H(+)</text>
        <dbReference type="Rhea" id="RHEA:19149"/>
        <dbReference type="Rhea" id="RHEA-COMP:10532"/>
        <dbReference type="Rhea" id="RHEA-COMP:15087"/>
        <dbReference type="ChEBI" id="CHEBI:15378"/>
        <dbReference type="ChEBI" id="CHEBI:17154"/>
        <dbReference type="ChEBI" id="CHEBI:29965"/>
        <dbReference type="ChEBI" id="CHEBI:57540"/>
        <dbReference type="ChEBI" id="CHEBI:142554"/>
        <dbReference type="EC" id="2.4.2.31"/>
    </reaction>
</comment>
<dbReference type="GO" id="GO:0106274">
    <property type="term" value="F:NAD+-protein-arginine ADP-ribosyltransferase activity"/>
    <property type="evidence" value="ECO:0007669"/>
    <property type="project" value="UniProtKB-EC"/>
</dbReference>
<dbReference type="Pfam" id="PF01129">
    <property type="entry name" value="ART"/>
    <property type="match status" value="1"/>
</dbReference>